<sequence>MRDLYCSESTQLREPEQIDGQGRYLNLMLLKSQWTAIPWLQLVATMEATITLTSRTASKAVNEPSMSSSSLTEARAESEF</sequence>
<organism evidence="2">
    <name type="scientific">Arundo donax</name>
    <name type="common">Giant reed</name>
    <name type="synonym">Donax arundinaceus</name>
    <dbReference type="NCBI Taxonomy" id="35708"/>
    <lineage>
        <taxon>Eukaryota</taxon>
        <taxon>Viridiplantae</taxon>
        <taxon>Streptophyta</taxon>
        <taxon>Embryophyta</taxon>
        <taxon>Tracheophyta</taxon>
        <taxon>Spermatophyta</taxon>
        <taxon>Magnoliopsida</taxon>
        <taxon>Liliopsida</taxon>
        <taxon>Poales</taxon>
        <taxon>Poaceae</taxon>
        <taxon>PACMAD clade</taxon>
        <taxon>Arundinoideae</taxon>
        <taxon>Arundineae</taxon>
        <taxon>Arundo</taxon>
    </lineage>
</organism>
<name>A0A0A9B1B9_ARUDO</name>
<dbReference type="AlphaFoldDB" id="A0A0A9B1B9"/>
<accession>A0A0A9B1B9</accession>
<feature type="compositionally biased region" description="Polar residues" evidence="1">
    <location>
        <begin position="57"/>
        <end position="72"/>
    </location>
</feature>
<dbReference type="EMBL" id="GBRH01240759">
    <property type="protein sequence ID" value="JAD57136.1"/>
    <property type="molecule type" value="Transcribed_RNA"/>
</dbReference>
<feature type="region of interest" description="Disordered" evidence="1">
    <location>
        <begin position="57"/>
        <end position="80"/>
    </location>
</feature>
<evidence type="ECO:0000313" key="2">
    <source>
        <dbReference type="EMBL" id="JAD57136.1"/>
    </source>
</evidence>
<reference evidence="2" key="1">
    <citation type="submission" date="2014-09" db="EMBL/GenBank/DDBJ databases">
        <authorList>
            <person name="Magalhaes I.L.F."/>
            <person name="Oliveira U."/>
            <person name="Santos F.R."/>
            <person name="Vidigal T.H.D.A."/>
            <person name="Brescovit A.D."/>
            <person name="Santos A.J."/>
        </authorList>
    </citation>
    <scope>NUCLEOTIDE SEQUENCE</scope>
    <source>
        <tissue evidence="2">Shoot tissue taken approximately 20 cm above the soil surface</tissue>
    </source>
</reference>
<proteinExistence type="predicted"/>
<reference evidence="2" key="2">
    <citation type="journal article" date="2015" name="Data Brief">
        <title>Shoot transcriptome of the giant reed, Arundo donax.</title>
        <authorList>
            <person name="Barrero R.A."/>
            <person name="Guerrero F.D."/>
            <person name="Moolhuijzen P."/>
            <person name="Goolsby J.A."/>
            <person name="Tidwell J."/>
            <person name="Bellgard S.E."/>
            <person name="Bellgard M.I."/>
        </authorList>
    </citation>
    <scope>NUCLEOTIDE SEQUENCE</scope>
    <source>
        <tissue evidence="2">Shoot tissue taken approximately 20 cm above the soil surface</tissue>
    </source>
</reference>
<evidence type="ECO:0000256" key="1">
    <source>
        <dbReference type="SAM" id="MobiDB-lite"/>
    </source>
</evidence>
<protein>
    <submittedName>
        <fullName evidence="2">Uncharacterized protein</fullName>
    </submittedName>
</protein>